<evidence type="ECO:0000256" key="3">
    <source>
        <dbReference type="ARBA" id="ARBA00022989"/>
    </source>
</evidence>
<evidence type="ECO:0000256" key="1">
    <source>
        <dbReference type="ARBA" id="ARBA00004141"/>
    </source>
</evidence>
<dbReference type="PROSITE" id="PS50850">
    <property type="entry name" value="MFS"/>
    <property type="match status" value="1"/>
</dbReference>
<dbReference type="Pfam" id="PF07690">
    <property type="entry name" value="MFS_1"/>
    <property type="match status" value="1"/>
</dbReference>
<comment type="caution">
    <text evidence="8">The sequence shown here is derived from an EMBL/GenBank/DDBJ whole genome shotgun (WGS) entry which is preliminary data.</text>
</comment>
<feature type="transmembrane region" description="Helical" evidence="6">
    <location>
        <begin position="202"/>
        <end position="223"/>
    </location>
</feature>
<feature type="transmembrane region" description="Helical" evidence="6">
    <location>
        <begin position="425"/>
        <end position="450"/>
    </location>
</feature>
<dbReference type="EMBL" id="CAXKWB010111602">
    <property type="protein sequence ID" value="CAL4233266.1"/>
    <property type="molecule type" value="Genomic_DNA"/>
</dbReference>
<dbReference type="FunFam" id="1.20.1250.20:FF:000532">
    <property type="entry name" value="SLC (SoLute Carrier) homolog"/>
    <property type="match status" value="1"/>
</dbReference>
<protein>
    <recommendedName>
        <fullName evidence="7">Major facilitator superfamily (MFS) profile domain-containing protein</fullName>
    </recommendedName>
</protein>
<dbReference type="GO" id="GO:0016020">
    <property type="term" value="C:membrane"/>
    <property type="evidence" value="ECO:0007669"/>
    <property type="project" value="UniProtKB-SubCell"/>
</dbReference>
<reference evidence="8 9" key="1">
    <citation type="submission" date="2024-05" db="EMBL/GenBank/DDBJ databases">
        <authorList>
            <person name="Wallberg A."/>
        </authorList>
    </citation>
    <scope>NUCLEOTIDE SEQUENCE [LARGE SCALE GENOMIC DNA]</scope>
</reference>
<evidence type="ECO:0000256" key="5">
    <source>
        <dbReference type="SAM" id="MobiDB-lite"/>
    </source>
</evidence>
<feature type="region of interest" description="Disordered" evidence="5">
    <location>
        <begin position="1"/>
        <end position="21"/>
    </location>
</feature>
<feature type="transmembrane region" description="Helical" evidence="6">
    <location>
        <begin position="462"/>
        <end position="483"/>
    </location>
</feature>
<dbReference type="InterPro" id="IPR050382">
    <property type="entry name" value="MFS_Na/Anion_cotransporter"/>
</dbReference>
<evidence type="ECO:0000259" key="7">
    <source>
        <dbReference type="PROSITE" id="PS50850"/>
    </source>
</evidence>
<feature type="transmembrane region" description="Helical" evidence="6">
    <location>
        <begin position="293"/>
        <end position="311"/>
    </location>
</feature>
<keyword evidence="2 6" id="KW-0812">Transmembrane</keyword>
<feature type="compositionally biased region" description="Basic and acidic residues" evidence="5">
    <location>
        <begin position="502"/>
        <end position="522"/>
    </location>
</feature>
<gene>
    <name evidence="8" type="ORF">MNOR_LOCUS39922</name>
</gene>
<name>A0AAV2SRB4_MEGNR</name>
<feature type="transmembrane region" description="Helical" evidence="6">
    <location>
        <begin position="229"/>
        <end position="249"/>
    </location>
</feature>
<accession>A0AAV2SRB4</accession>
<dbReference type="PANTHER" id="PTHR11662:SF399">
    <property type="entry name" value="FI19708P1-RELATED"/>
    <property type="match status" value="1"/>
</dbReference>
<proteinExistence type="predicted"/>
<keyword evidence="9" id="KW-1185">Reference proteome</keyword>
<feature type="transmembrane region" description="Helical" evidence="6">
    <location>
        <begin position="367"/>
        <end position="387"/>
    </location>
</feature>
<comment type="subcellular location">
    <subcellularLocation>
        <location evidence="1">Membrane</location>
        <topology evidence="1">Multi-pass membrane protein</topology>
    </subcellularLocation>
</comment>
<feature type="non-terminal residue" evidence="8">
    <location>
        <position position="528"/>
    </location>
</feature>
<keyword evidence="3 6" id="KW-1133">Transmembrane helix</keyword>
<keyword evidence="4 6" id="KW-0472">Membrane</keyword>
<dbReference type="Proteomes" id="UP001497623">
    <property type="component" value="Unassembled WGS sequence"/>
</dbReference>
<dbReference type="GO" id="GO:0022857">
    <property type="term" value="F:transmembrane transporter activity"/>
    <property type="evidence" value="ECO:0007669"/>
    <property type="project" value="InterPro"/>
</dbReference>
<dbReference type="InterPro" id="IPR011701">
    <property type="entry name" value="MFS"/>
</dbReference>
<sequence>MALSFSIPGIPGRHSKGIPQTSQLSTTSWITKWNFDLFITSGRIQNGSEVRKFTQIPRTTVNRQPSPELSRIYSNRQQKRLGRRCDPVKKAANQPWTTKSDQAFEEGIQGAITACWYHSCHISGYHSGRLAEKWSAKFMIGGALVLASLISCMLLLAAKYSVTMLIIMRVLLGAAEGATYPSVQTLLASWAPPLERSMMSTIVFVGTYGGVIIAYPVVAAIMPSLGWEAAFYIPAGATCVWALFWFIFVSDSPRKSRFITTVEKNYIIAAIGDSKSSKAPPVPWKSLLTSMPFWAIIVAGVGDSWGFYVLLTDLPLYMKEMLHMDFSSNALLSSMPFVGLMSFGLLVGFIGDFLSQRGYISTTFVRKAAITTGHLAPAICLVSLSFVECDNETTIALLFASVTINGAVLSGWIPNAVDIAPNFSGTTFGIINAVTTIPGWLAPMTVGAIVNNQQTFGQWRKVFYMAAGIYVVDMVFFLIFASGEEQSWNKVKKTDQLLPGNDDHQCENGKIMPEKNKTESIETNHCQG</sequence>
<dbReference type="InterPro" id="IPR036259">
    <property type="entry name" value="MFS_trans_sf"/>
</dbReference>
<feature type="domain" description="Major facilitator superfamily (MFS) profile" evidence="7">
    <location>
        <begin position="35"/>
        <end position="485"/>
    </location>
</feature>
<dbReference type="SUPFAM" id="SSF103473">
    <property type="entry name" value="MFS general substrate transporter"/>
    <property type="match status" value="1"/>
</dbReference>
<dbReference type="PANTHER" id="PTHR11662">
    <property type="entry name" value="SOLUTE CARRIER FAMILY 17"/>
    <property type="match status" value="1"/>
</dbReference>
<feature type="transmembrane region" description="Helical" evidence="6">
    <location>
        <begin position="331"/>
        <end position="355"/>
    </location>
</feature>
<dbReference type="AlphaFoldDB" id="A0AAV2SRB4"/>
<feature type="transmembrane region" description="Helical" evidence="6">
    <location>
        <begin position="166"/>
        <end position="190"/>
    </location>
</feature>
<dbReference type="InterPro" id="IPR020846">
    <property type="entry name" value="MFS_dom"/>
</dbReference>
<evidence type="ECO:0000256" key="4">
    <source>
        <dbReference type="ARBA" id="ARBA00023136"/>
    </source>
</evidence>
<evidence type="ECO:0000256" key="6">
    <source>
        <dbReference type="SAM" id="Phobius"/>
    </source>
</evidence>
<feature type="region of interest" description="Disordered" evidence="5">
    <location>
        <begin position="502"/>
        <end position="528"/>
    </location>
</feature>
<feature type="transmembrane region" description="Helical" evidence="6">
    <location>
        <begin position="138"/>
        <end position="160"/>
    </location>
</feature>
<evidence type="ECO:0000256" key="2">
    <source>
        <dbReference type="ARBA" id="ARBA00022692"/>
    </source>
</evidence>
<dbReference type="Gene3D" id="1.20.1250.20">
    <property type="entry name" value="MFS general substrate transporter like domains"/>
    <property type="match status" value="2"/>
</dbReference>
<feature type="transmembrane region" description="Helical" evidence="6">
    <location>
        <begin position="393"/>
        <end position="413"/>
    </location>
</feature>
<evidence type="ECO:0000313" key="8">
    <source>
        <dbReference type="EMBL" id="CAL4233266.1"/>
    </source>
</evidence>
<organism evidence="8 9">
    <name type="scientific">Meganyctiphanes norvegica</name>
    <name type="common">Northern krill</name>
    <name type="synonym">Thysanopoda norvegica</name>
    <dbReference type="NCBI Taxonomy" id="48144"/>
    <lineage>
        <taxon>Eukaryota</taxon>
        <taxon>Metazoa</taxon>
        <taxon>Ecdysozoa</taxon>
        <taxon>Arthropoda</taxon>
        <taxon>Crustacea</taxon>
        <taxon>Multicrustacea</taxon>
        <taxon>Malacostraca</taxon>
        <taxon>Eumalacostraca</taxon>
        <taxon>Eucarida</taxon>
        <taxon>Euphausiacea</taxon>
        <taxon>Euphausiidae</taxon>
        <taxon>Meganyctiphanes</taxon>
    </lineage>
</organism>
<dbReference type="GO" id="GO:0006820">
    <property type="term" value="P:monoatomic anion transport"/>
    <property type="evidence" value="ECO:0007669"/>
    <property type="project" value="TreeGrafter"/>
</dbReference>
<evidence type="ECO:0000313" key="9">
    <source>
        <dbReference type="Proteomes" id="UP001497623"/>
    </source>
</evidence>